<evidence type="ECO:0000313" key="4">
    <source>
        <dbReference type="Proteomes" id="UP000326170"/>
    </source>
</evidence>
<organism evidence="3 4">
    <name type="scientific">Natronorubrum aibiense</name>
    <dbReference type="NCBI Taxonomy" id="348826"/>
    <lineage>
        <taxon>Archaea</taxon>
        <taxon>Methanobacteriati</taxon>
        <taxon>Methanobacteriota</taxon>
        <taxon>Stenosarchaea group</taxon>
        <taxon>Halobacteria</taxon>
        <taxon>Halobacteriales</taxon>
        <taxon>Natrialbaceae</taxon>
        <taxon>Natronorubrum</taxon>
    </lineage>
</organism>
<gene>
    <name evidence="3" type="ORF">GCU68_07155</name>
</gene>
<dbReference type="InterPro" id="IPR011335">
    <property type="entry name" value="Restrct_endonuc-II-like"/>
</dbReference>
<feature type="domain" description="ATPase" evidence="1">
    <location>
        <begin position="4"/>
        <end position="203"/>
    </location>
</feature>
<dbReference type="Pfam" id="PF01637">
    <property type="entry name" value="ATPase_2"/>
    <property type="match status" value="1"/>
</dbReference>
<evidence type="ECO:0000259" key="1">
    <source>
        <dbReference type="Pfam" id="PF01637"/>
    </source>
</evidence>
<accession>A0A5P9P2J9</accession>
<dbReference type="GeneID" id="42300812"/>
<proteinExistence type="predicted"/>
<dbReference type="InterPro" id="IPR011579">
    <property type="entry name" value="ATPase_dom"/>
</dbReference>
<dbReference type="PANTHER" id="PTHR34704:SF1">
    <property type="entry name" value="ATPASE"/>
    <property type="match status" value="1"/>
</dbReference>
<keyword evidence="4" id="KW-1185">Reference proteome</keyword>
<protein>
    <submittedName>
        <fullName evidence="3">AAA family ATPase</fullName>
    </submittedName>
</protein>
<name>A0A5P9P2J9_9EURY</name>
<dbReference type="Proteomes" id="UP000326170">
    <property type="component" value="Chromosome"/>
</dbReference>
<dbReference type="Pfam" id="PF03008">
    <property type="entry name" value="DUF234"/>
    <property type="match status" value="1"/>
</dbReference>
<dbReference type="RefSeq" id="WP_152940219.1">
    <property type="nucleotide sequence ID" value="NZ_CP045488.1"/>
</dbReference>
<dbReference type="Gene3D" id="3.40.50.300">
    <property type="entry name" value="P-loop containing nucleotide triphosphate hydrolases"/>
    <property type="match status" value="1"/>
</dbReference>
<dbReference type="SUPFAM" id="SSF46785">
    <property type="entry name" value="Winged helix' DNA-binding domain"/>
    <property type="match status" value="1"/>
</dbReference>
<dbReference type="InterPro" id="IPR027417">
    <property type="entry name" value="P-loop_NTPase"/>
</dbReference>
<dbReference type="OrthoDB" id="132045at2157"/>
<sequence>MDEFVNRISELERLQTLYKSDFAELAIVYGRRQIGKSELVRQSVRDRDDAVYYQAVQGTPTTQLARFVDTAEKTYPSIATVKEEWELLLKHLVEKDAIIIIDEFPYLIDSDESLPSIIQHLWDTGVGDSQATLVLTGSAIGMMHTYVLDGGAPLYGRVSQTPNGRIELTQLPFETLQEFVPTYDPEERVFTYGVFGGTPRYLKPIDPTATLGENITRLLCDPDGPLHTEPETVLQMELTEVDTYFSVLESIASGNRSRNEIAQGAGIESTNTSYYFDRLETLRIIEKHHPALSDPTRSKRTRYQIRDPVFRFYFRYLYGRSGQYELYGENAYEDLIEPELPDFVSPTFESLCHNALPDLYTEYRLTRMPTQWWYKGHEIDIVAPTDDGVLLVGEAKFTNSPLGYNVFTRLEDTVDTIDWRPETGTDPTYEYALFSRSGFKPSVKEAAENRDDLRLFTLSDVVNTLESDPDQNKR</sequence>
<feature type="domain" description="DUF234" evidence="2">
    <location>
        <begin position="313"/>
        <end position="399"/>
    </location>
</feature>
<evidence type="ECO:0000259" key="2">
    <source>
        <dbReference type="Pfam" id="PF03008"/>
    </source>
</evidence>
<dbReference type="SUPFAM" id="SSF52980">
    <property type="entry name" value="Restriction endonuclease-like"/>
    <property type="match status" value="1"/>
</dbReference>
<dbReference type="InterPro" id="IPR004256">
    <property type="entry name" value="DUF234"/>
</dbReference>
<dbReference type="SUPFAM" id="SSF52540">
    <property type="entry name" value="P-loop containing nucleoside triphosphate hydrolases"/>
    <property type="match status" value="1"/>
</dbReference>
<dbReference type="InterPro" id="IPR036390">
    <property type="entry name" value="WH_DNA-bd_sf"/>
</dbReference>
<reference evidence="3 4" key="1">
    <citation type="journal article" date="2007" name="Int. J. Syst. Evol. Microbiol.">
        <title>Natronorubrum sulfidifaciens sp. nov., an extremely haloalkaliphilic archaeon isolated from Aiding salt lake in Xin-Jiang, China.</title>
        <authorList>
            <person name="Cui H.L."/>
            <person name="Tohty D."/>
            <person name="Liu H.C."/>
            <person name="Liu S.J."/>
            <person name="Oren A."/>
            <person name="Zhou P.J."/>
        </authorList>
    </citation>
    <scope>NUCLEOTIDE SEQUENCE [LARGE SCALE GENOMIC DNA]</scope>
    <source>
        <strain evidence="3 4">7-3</strain>
    </source>
</reference>
<dbReference type="AlphaFoldDB" id="A0A5P9P2J9"/>
<evidence type="ECO:0000313" key="3">
    <source>
        <dbReference type="EMBL" id="QFU82317.1"/>
    </source>
</evidence>
<dbReference type="PANTHER" id="PTHR34704">
    <property type="entry name" value="ATPASE"/>
    <property type="match status" value="1"/>
</dbReference>
<dbReference type="GO" id="GO:0005524">
    <property type="term" value="F:ATP binding"/>
    <property type="evidence" value="ECO:0007669"/>
    <property type="project" value="InterPro"/>
</dbReference>
<dbReference type="EMBL" id="CP045488">
    <property type="protein sequence ID" value="QFU82317.1"/>
    <property type="molecule type" value="Genomic_DNA"/>
</dbReference>
<dbReference type="KEGG" id="nas:GCU68_07155"/>